<reference evidence="1 2" key="1">
    <citation type="journal article" date="2022" name="bioRxiv">
        <title>The genome of the oomycete Peronosclerospora sorghi, a cosmopolitan pathogen of maize and sorghum, is inflated with dispersed pseudogenes.</title>
        <authorList>
            <person name="Fletcher K."/>
            <person name="Martin F."/>
            <person name="Isakeit T."/>
            <person name="Cavanaugh K."/>
            <person name="Magill C."/>
            <person name="Michelmore R."/>
        </authorList>
    </citation>
    <scope>NUCLEOTIDE SEQUENCE [LARGE SCALE GENOMIC DNA]</scope>
    <source>
        <strain evidence="1">P6</strain>
    </source>
</reference>
<evidence type="ECO:0000313" key="1">
    <source>
        <dbReference type="EMBL" id="KAI9920213.1"/>
    </source>
</evidence>
<name>A0ACC0WMW3_9STRA</name>
<accession>A0ACC0WMW3</accession>
<dbReference type="EMBL" id="CM047589">
    <property type="protein sequence ID" value="KAI9920213.1"/>
    <property type="molecule type" value="Genomic_DNA"/>
</dbReference>
<keyword evidence="2" id="KW-1185">Reference proteome</keyword>
<organism evidence="1 2">
    <name type="scientific">Peronosclerospora sorghi</name>
    <dbReference type="NCBI Taxonomy" id="230839"/>
    <lineage>
        <taxon>Eukaryota</taxon>
        <taxon>Sar</taxon>
        <taxon>Stramenopiles</taxon>
        <taxon>Oomycota</taxon>
        <taxon>Peronosporomycetes</taxon>
        <taxon>Peronosporales</taxon>
        <taxon>Peronosporaceae</taxon>
        <taxon>Peronosclerospora</taxon>
    </lineage>
</organism>
<comment type="caution">
    <text evidence="1">The sequence shown here is derived from an EMBL/GenBank/DDBJ whole genome shotgun (WGS) entry which is preliminary data.</text>
</comment>
<sequence>MNDIEALFRVVEGVSSNDTRRWCSAYFAHEVFYGRTKISDELRNVARKHKKRMKAELNIPEGGCGLLYLNNYHACIKYQINPTLANACDHIGVNIHPFVTPGSQAAVHKLEAQWDQIFSKFGFDKVRLTETGWPSAGESYAGNVPSMGGMTQYLYDYVYGWCPGKRTLYWFMMYDTTHSYRELLGGRSRKTLWPLWHR</sequence>
<dbReference type="Proteomes" id="UP001163321">
    <property type="component" value="Chromosome 10"/>
</dbReference>
<protein>
    <submittedName>
        <fullName evidence="1">Uncharacterized protein</fullName>
    </submittedName>
</protein>
<gene>
    <name evidence="1" type="ORF">PsorP6_015424</name>
</gene>
<proteinExistence type="predicted"/>
<evidence type="ECO:0000313" key="2">
    <source>
        <dbReference type="Proteomes" id="UP001163321"/>
    </source>
</evidence>